<dbReference type="InterPro" id="IPR053195">
    <property type="entry name" value="Bax-like"/>
</dbReference>
<dbReference type="PANTHER" id="PTHR40572">
    <property type="entry name" value="PROTEIN BAX"/>
    <property type="match status" value="1"/>
</dbReference>
<proteinExistence type="predicted"/>
<sequence>MRKIILLATFSLIAVSCSVYYVQQTSTETTYYHDVPELQDAHIVGKAPNFAEITDISEKKHTFFSFLKPGIAWENRRVLQERENLNNIKDNFLANKLSNDNIKQAKKLAENYDLSLSEQGVDQKWIDDMLHRVDVLPEALVLTQAANESAWGTSRFATEGNNYFGQWCYSEGCGLIPLKRGEGMTHEVASFSSVQESIHRYFMNVNRNAAYYDLREIRYGLRENNANLLSADSAMEMVNGLLKYSERGEAYVQDLQSMMRHNQQFWTE</sequence>
<dbReference type="AlphaFoldDB" id="A0A7X6S5K6"/>
<dbReference type="EMBL" id="CP118709">
    <property type="protein sequence ID" value="WGK82687.1"/>
    <property type="molecule type" value="Genomic_DNA"/>
</dbReference>
<dbReference type="RefSeq" id="WP_053311537.1">
    <property type="nucleotide sequence ID" value="NZ_CP118709.1"/>
</dbReference>
<name>A0A7X6S5K6_9VIBR</name>
<dbReference type="PANTHER" id="PTHR40572:SF1">
    <property type="entry name" value="PROTEIN BAX"/>
    <property type="match status" value="1"/>
</dbReference>
<protein>
    <submittedName>
        <fullName evidence="1">Glucosaminidase domain-containing protein</fullName>
    </submittedName>
</protein>
<dbReference type="Proteomes" id="UP001239257">
    <property type="component" value="Chromosome 1"/>
</dbReference>
<gene>
    <name evidence="1" type="ORF">PYE51_05415</name>
</gene>
<reference evidence="1" key="1">
    <citation type="submission" date="2022-02" db="EMBL/GenBank/DDBJ databases">
        <title>Emergence and expansion in Europe of a Vibrio aestuarianus clonal complex pathogenic for oysters.</title>
        <authorList>
            <person name="Mesnil A."/>
            <person name="Travers M.-A."/>
        </authorList>
    </citation>
    <scope>NUCLEOTIDE SEQUENCE</scope>
    <source>
        <strain evidence="1">U29</strain>
    </source>
</reference>
<organism evidence="1 2">
    <name type="scientific">Vibrio aestuarianus</name>
    <dbReference type="NCBI Taxonomy" id="28171"/>
    <lineage>
        <taxon>Bacteria</taxon>
        <taxon>Pseudomonadati</taxon>
        <taxon>Pseudomonadota</taxon>
        <taxon>Gammaproteobacteria</taxon>
        <taxon>Vibrionales</taxon>
        <taxon>Vibrionaceae</taxon>
        <taxon>Vibrio</taxon>
    </lineage>
</organism>
<dbReference type="Gene3D" id="1.10.530.10">
    <property type="match status" value="1"/>
</dbReference>
<accession>A0A7X6S5K6</accession>
<dbReference type="PROSITE" id="PS51257">
    <property type="entry name" value="PROKAR_LIPOPROTEIN"/>
    <property type="match status" value="1"/>
</dbReference>
<dbReference type="Pfam" id="PF01832">
    <property type="entry name" value="Glucosaminidase"/>
    <property type="match status" value="1"/>
</dbReference>
<evidence type="ECO:0000313" key="1">
    <source>
        <dbReference type="EMBL" id="WGK82687.1"/>
    </source>
</evidence>
<dbReference type="GO" id="GO:0004040">
    <property type="term" value="F:amidase activity"/>
    <property type="evidence" value="ECO:0007669"/>
    <property type="project" value="InterPro"/>
</dbReference>
<dbReference type="InterPro" id="IPR002901">
    <property type="entry name" value="MGlyc_endo_b_GlcNAc-like_dom"/>
</dbReference>
<evidence type="ECO:0000313" key="2">
    <source>
        <dbReference type="Proteomes" id="UP001239257"/>
    </source>
</evidence>